<organism evidence="1 5">
    <name type="scientific">Bacteroides clarus</name>
    <dbReference type="NCBI Taxonomy" id="626929"/>
    <lineage>
        <taxon>Bacteria</taxon>
        <taxon>Pseudomonadati</taxon>
        <taxon>Bacteroidota</taxon>
        <taxon>Bacteroidia</taxon>
        <taxon>Bacteroidales</taxon>
        <taxon>Bacteroidaceae</taxon>
        <taxon>Bacteroides</taxon>
    </lineage>
</organism>
<dbReference type="EMBL" id="NFKE01000001">
    <property type="protein sequence ID" value="OUP36322.1"/>
    <property type="molecule type" value="Genomic_DNA"/>
</dbReference>
<reference evidence="5 6" key="1">
    <citation type="submission" date="2017-04" db="EMBL/GenBank/DDBJ databases">
        <title>Function of individual gut microbiota members based on whole genome sequencing of pure cultures obtained from chicken caecum.</title>
        <authorList>
            <person name="Medvecky M."/>
            <person name="Cejkova D."/>
            <person name="Polansky O."/>
            <person name="Karasova D."/>
            <person name="Kubasova T."/>
            <person name="Cizek A."/>
            <person name="Rychlik I."/>
        </authorList>
    </citation>
    <scope>NUCLEOTIDE SEQUENCE [LARGE SCALE GENOMIC DNA]</scope>
    <source>
        <strain evidence="6">An189</strain>
        <strain evidence="5">An43</strain>
    </source>
</reference>
<reference evidence="7 8" key="3">
    <citation type="submission" date="2018-08" db="EMBL/GenBank/DDBJ databases">
        <title>A genome reference for cultivated species of the human gut microbiota.</title>
        <authorList>
            <person name="Zou Y."/>
            <person name="Xue W."/>
            <person name="Luo G."/>
        </authorList>
    </citation>
    <scope>NUCLEOTIDE SEQUENCE [LARGE SCALE GENOMIC DNA]</scope>
    <source>
        <strain evidence="4 7">AF14-27</strain>
        <strain evidence="3 8">AF19-1AC</strain>
    </source>
</reference>
<evidence type="ECO:0000313" key="1">
    <source>
        <dbReference type="EMBL" id="OUO01512.1"/>
    </source>
</evidence>
<dbReference type="AlphaFoldDB" id="A0A1Y3YVX5"/>
<evidence type="ECO:0000313" key="2">
    <source>
        <dbReference type="EMBL" id="OUP36322.1"/>
    </source>
</evidence>
<sequence>MEQADEDIVEKAFVVRSYGKGELASMYIGGVQQQTAVKQFNEWIRTAPGLEQQLQETGMTPTARRYTPAQVRLIIGVLGTP</sequence>
<evidence type="ECO:0000313" key="7">
    <source>
        <dbReference type="Proteomes" id="UP000284366"/>
    </source>
</evidence>
<dbReference type="GeneID" id="61677277"/>
<dbReference type="Proteomes" id="UP000196587">
    <property type="component" value="Unassembled WGS sequence"/>
</dbReference>
<gene>
    <name evidence="2" type="ORF">B5F24_00015</name>
    <name evidence="1" type="ORF">B5F97_07655</name>
    <name evidence="4" type="ORF">DWW09_09620</name>
    <name evidence="3" type="ORF">DWX38_15070</name>
</gene>
<dbReference type="EMBL" id="QRWP01000016">
    <property type="protein sequence ID" value="RGT29685.1"/>
    <property type="molecule type" value="Genomic_DNA"/>
</dbReference>
<accession>A0A1Y3YVX5</accession>
<dbReference type="EMBL" id="QRZG01000014">
    <property type="protein sequence ID" value="RGV53832.1"/>
    <property type="molecule type" value="Genomic_DNA"/>
</dbReference>
<reference evidence="1" key="2">
    <citation type="journal article" date="2018" name="BMC Genomics">
        <title>Whole genome sequencing and function prediction of 133 gut anaerobes isolated from chicken caecum in pure cultures.</title>
        <authorList>
            <person name="Medvecky M."/>
            <person name="Cejkova D."/>
            <person name="Polansky O."/>
            <person name="Karasova D."/>
            <person name="Kubasova T."/>
            <person name="Cizek A."/>
            <person name="Rychlik I."/>
        </authorList>
    </citation>
    <scope>NUCLEOTIDE SEQUENCE</scope>
    <source>
        <strain evidence="2">An189</strain>
        <strain evidence="1">An43</strain>
    </source>
</reference>
<dbReference type="InterPro" id="IPR025342">
    <property type="entry name" value="DUF4248"/>
</dbReference>
<name>A0A1Y3YVX5_9BACE</name>
<evidence type="ECO:0000313" key="3">
    <source>
        <dbReference type="EMBL" id="RGT29685.1"/>
    </source>
</evidence>
<dbReference type="Proteomes" id="UP000284366">
    <property type="component" value="Unassembled WGS sequence"/>
</dbReference>
<proteinExistence type="predicted"/>
<comment type="caution">
    <text evidence="1">The sequence shown here is derived from an EMBL/GenBank/DDBJ whole genome shotgun (WGS) entry which is preliminary data.</text>
</comment>
<dbReference type="EMBL" id="NFII01000005">
    <property type="protein sequence ID" value="OUO01512.1"/>
    <property type="molecule type" value="Genomic_DNA"/>
</dbReference>
<protein>
    <submittedName>
        <fullName evidence="3">DUF4248 domain-containing protein</fullName>
    </submittedName>
</protein>
<dbReference type="Proteomes" id="UP000285159">
    <property type="component" value="Unassembled WGS sequence"/>
</dbReference>
<dbReference type="Pfam" id="PF14053">
    <property type="entry name" value="DUF4248"/>
    <property type="match status" value="1"/>
</dbReference>
<dbReference type="RefSeq" id="WP_009121236.1">
    <property type="nucleotide sequence ID" value="NZ_CABIZW010000001.1"/>
</dbReference>
<evidence type="ECO:0000313" key="8">
    <source>
        <dbReference type="Proteomes" id="UP000285159"/>
    </source>
</evidence>
<dbReference type="Proteomes" id="UP000195386">
    <property type="component" value="Unassembled WGS sequence"/>
</dbReference>
<evidence type="ECO:0000313" key="4">
    <source>
        <dbReference type="EMBL" id="RGV53832.1"/>
    </source>
</evidence>
<evidence type="ECO:0000313" key="6">
    <source>
        <dbReference type="Proteomes" id="UP000196587"/>
    </source>
</evidence>
<evidence type="ECO:0000313" key="5">
    <source>
        <dbReference type="Proteomes" id="UP000195386"/>
    </source>
</evidence>